<feature type="compositionally biased region" description="Basic residues" evidence="1">
    <location>
        <begin position="19"/>
        <end position="28"/>
    </location>
</feature>
<dbReference type="Proteomes" id="UP000325723">
    <property type="component" value="Unassembled WGS sequence"/>
</dbReference>
<gene>
    <name evidence="2" type="ORF">PS900_05505</name>
</gene>
<comment type="caution">
    <text evidence="2">The sequence shown here is derived from an EMBL/GenBank/DDBJ whole genome shotgun (WGS) entry which is preliminary data.</text>
</comment>
<feature type="region of interest" description="Disordered" evidence="1">
    <location>
        <begin position="182"/>
        <end position="203"/>
    </location>
</feature>
<dbReference type="AlphaFoldDB" id="A0A8H2NX22"/>
<feature type="region of interest" description="Disordered" evidence="1">
    <location>
        <begin position="1"/>
        <end position="28"/>
    </location>
</feature>
<feature type="compositionally biased region" description="Basic and acidic residues" evidence="1">
    <location>
        <begin position="183"/>
        <end position="197"/>
    </location>
</feature>
<dbReference type="EMBL" id="CABVIE010000023">
    <property type="protein sequence ID" value="VVP52931.1"/>
    <property type="molecule type" value="Genomic_DNA"/>
</dbReference>
<protein>
    <submittedName>
        <fullName evidence="2">Uncharacterized protein</fullName>
    </submittedName>
</protein>
<name>A0A8H2NX22_PSEFL</name>
<evidence type="ECO:0000256" key="1">
    <source>
        <dbReference type="SAM" id="MobiDB-lite"/>
    </source>
</evidence>
<organism evidence="2 3">
    <name type="scientific">Pseudomonas fluorescens</name>
    <dbReference type="NCBI Taxonomy" id="294"/>
    <lineage>
        <taxon>Bacteria</taxon>
        <taxon>Pseudomonadati</taxon>
        <taxon>Pseudomonadota</taxon>
        <taxon>Gammaproteobacteria</taxon>
        <taxon>Pseudomonadales</taxon>
        <taxon>Pseudomonadaceae</taxon>
        <taxon>Pseudomonas</taxon>
    </lineage>
</organism>
<evidence type="ECO:0000313" key="3">
    <source>
        <dbReference type="Proteomes" id="UP000325723"/>
    </source>
</evidence>
<sequence>MPGCPLHRTSTRPLEGARRSKAKAKARRPTGRPVCWVRSSVMYLVVWQAAIVGTPPGPNSLPQVLSTSERFRSAGRPSSRASPLPQVLSTSARFRSAGRPPSRAGSLPQGIGYTFKNLVGWQAAIASSLLQQSKYRAAYTTALHHSSGRALARLQLLILIHPPPRQAEWRRSSGGGRVAPFGEAEHIERRSSEADRRRCPRMNAAAKEPRALARGRTFGASVFWVTFFRRL</sequence>
<reference evidence="2 3" key="1">
    <citation type="submission" date="2019-09" db="EMBL/GenBank/DDBJ databases">
        <authorList>
            <person name="Chandra G."/>
            <person name="Truman W A."/>
        </authorList>
    </citation>
    <scope>NUCLEOTIDE SEQUENCE [LARGE SCALE GENOMIC DNA]</scope>
    <source>
        <strain evidence="2">PS900</strain>
    </source>
</reference>
<evidence type="ECO:0000313" key="2">
    <source>
        <dbReference type="EMBL" id="VVP52931.1"/>
    </source>
</evidence>
<accession>A0A8H2NX22</accession>
<proteinExistence type="predicted"/>